<evidence type="ECO:0000313" key="8">
    <source>
        <dbReference type="EMBL" id="KAF2248541.1"/>
    </source>
</evidence>
<dbReference type="Proteomes" id="UP000800094">
    <property type="component" value="Unassembled WGS sequence"/>
</dbReference>
<evidence type="ECO:0000256" key="5">
    <source>
        <dbReference type="ARBA" id="ARBA00023004"/>
    </source>
</evidence>
<dbReference type="Pfam" id="PF02668">
    <property type="entry name" value="TauD"/>
    <property type="match status" value="1"/>
</dbReference>
<evidence type="ECO:0000256" key="2">
    <source>
        <dbReference type="ARBA" id="ARBA00022723"/>
    </source>
</evidence>
<dbReference type="PANTHER" id="PTHR43779:SF3">
    <property type="entry name" value="(3R)-3-[(CARBOXYMETHYL)AMINO]FATTY ACID OXYGENASE_DECARBOXYLASE"/>
    <property type="match status" value="1"/>
</dbReference>
<dbReference type="GO" id="GO:0051213">
    <property type="term" value="F:dioxygenase activity"/>
    <property type="evidence" value="ECO:0007669"/>
    <property type="project" value="UniProtKB-KW"/>
</dbReference>
<evidence type="ECO:0000313" key="9">
    <source>
        <dbReference type="Proteomes" id="UP000800094"/>
    </source>
</evidence>
<feature type="compositionally biased region" description="Polar residues" evidence="6">
    <location>
        <begin position="327"/>
        <end position="339"/>
    </location>
</feature>
<feature type="domain" description="TauD/TfdA-like" evidence="7">
    <location>
        <begin position="21"/>
        <end position="303"/>
    </location>
</feature>
<proteinExistence type="inferred from homology"/>
<accession>A0A6A6IDS1</accession>
<organism evidence="8 9">
    <name type="scientific">Trematosphaeria pertusa</name>
    <dbReference type="NCBI Taxonomy" id="390896"/>
    <lineage>
        <taxon>Eukaryota</taxon>
        <taxon>Fungi</taxon>
        <taxon>Dikarya</taxon>
        <taxon>Ascomycota</taxon>
        <taxon>Pezizomycotina</taxon>
        <taxon>Dothideomycetes</taxon>
        <taxon>Pleosporomycetidae</taxon>
        <taxon>Pleosporales</taxon>
        <taxon>Massarineae</taxon>
        <taxon>Trematosphaeriaceae</taxon>
        <taxon>Trematosphaeria</taxon>
    </lineage>
</organism>
<dbReference type="RefSeq" id="XP_033683545.1">
    <property type="nucleotide sequence ID" value="XM_033823771.1"/>
</dbReference>
<name>A0A6A6IDS1_9PLEO</name>
<dbReference type="PANTHER" id="PTHR43779">
    <property type="entry name" value="DIOXYGENASE RV0097-RELATED"/>
    <property type="match status" value="1"/>
</dbReference>
<keyword evidence="3 8" id="KW-0223">Dioxygenase</keyword>
<dbReference type="GeneID" id="54577101"/>
<comment type="similarity">
    <text evidence="1">Belongs to the TfdA dioxygenase family.</text>
</comment>
<dbReference type="Gene3D" id="3.60.130.10">
    <property type="entry name" value="Clavaminate synthase-like"/>
    <property type="match status" value="1"/>
</dbReference>
<keyword evidence="9" id="KW-1185">Reference proteome</keyword>
<evidence type="ECO:0000256" key="3">
    <source>
        <dbReference type="ARBA" id="ARBA00022964"/>
    </source>
</evidence>
<dbReference type="InterPro" id="IPR042098">
    <property type="entry name" value="TauD-like_sf"/>
</dbReference>
<evidence type="ECO:0000256" key="6">
    <source>
        <dbReference type="SAM" id="MobiDB-lite"/>
    </source>
</evidence>
<gene>
    <name evidence="8" type="ORF">BU26DRAFT_428208</name>
</gene>
<dbReference type="InterPro" id="IPR003819">
    <property type="entry name" value="TauD/TfdA-like"/>
</dbReference>
<dbReference type="OrthoDB" id="5818554at2759"/>
<keyword evidence="2" id="KW-0479">Metal-binding</keyword>
<dbReference type="InterPro" id="IPR051178">
    <property type="entry name" value="TfdA_dioxygenase"/>
</dbReference>
<evidence type="ECO:0000256" key="4">
    <source>
        <dbReference type="ARBA" id="ARBA00023002"/>
    </source>
</evidence>
<protein>
    <submittedName>
        <fullName evidence="8">Alpha-ketoglutarate-dependent 2,4-dichlorophenoxyacetate dioxygenase</fullName>
    </submittedName>
</protein>
<feature type="region of interest" description="Disordered" evidence="6">
    <location>
        <begin position="306"/>
        <end position="339"/>
    </location>
</feature>
<reference evidence="8" key="1">
    <citation type="journal article" date="2020" name="Stud. Mycol.">
        <title>101 Dothideomycetes genomes: a test case for predicting lifestyles and emergence of pathogens.</title>
        <authorList>
            <person name="Haridas S."/>
            <person name="Albert R."/>
            <person name="Binder M."/>
            <person name="Bloem J."/>
            <person name="Labutti K."/>
            <person name="Salamov A."/>
            <person name="Andreopoulos B."/>
            <person name="Baker S."/>
            <person name="Barry K."/>
            <person name="Bills G."/>
            <person name="Bluhm B."/>
            <person name="Cannon C."/>
            <person name="Castanera R."/>
            <person name="Culley D."/>
            <person name="Daum C."/>
            <person name="Ezra D."/>
            <person name="Gonzalez J."/>
            <person name="Henrissat B."/>
            <person name="Kuo A."/>
            <person name="Liang C."/>
            <person name="Lipzen A."/>
            <person name="Lutzoni F."/>
            <person name="Magnuson J."/>
            <person name="Mondo S."/>
            <person name="Nolan M."/>
            <person name="Ohm R."/>
            <person name="Pangilinan J."/>
            <person name="Park H.-J."/>
            <person name="Ramirez L."/>
            <person name="Alfaro M."/>
            <person name="Sun H."/>
            <person name="Tritt A."/>
            <person name="Yoshinaga Y."/>
            <person name="Zwiers L.-H."/>
            <person name="Turgeon B."/>
            <person name="Goodwin S."/>
            <person name="Spatafora J."/>
            <person name="Crous P."/>
            <person name="Grigoriev I."/>
        </authorList>
    </citation>
    <scope>NUCLEOTIDE SEQUENCE</scope>
    <source>
        <strain evidence="8">CBS 122368</strain>
    </source>
</reference>
<keyword evidence="5" id="KW-0408">Iron</keyword>
<evidence type="ECO:0000256" key="1">
    <source>
        <dbReference type="ARBA" id="ARBA00005896"/>
    </source>
</evidence>
<dbReference type="SUPFAM" id="SSF51197">
    <property type="entry name" value="Clavaminate synthase-like"/>
    <property type="match status" value="1"/>
</dbReference>
<dbReference type="EMBL" id="ML987196">
    <property type="protein sequence ID" value="KAF2248541.1"/>
    <property type="molecule type" value="Genomic_DNA"/>
</dbReference>
<dbReference type="AlphaFoldDB" id="A0A6A6IDS1"/>
<evidence type="ECO:0000259" key="7">
    <source>
        <dbReference type="Pfam" id="PF02668"/>
    </source>
</evidence>
<sequence length="339" mass="37936">MPGVVEKNGGAAASGFKTLRVKELHPTFGAEIEGVEFPNPEEEQFREVLAAMAKYGVCVFRNTGMDDTAHVEFSRKLGELDDIRPYMTNGRKMRYQYYELFDAGNVDEDGNVIDPNSPKAQYQKGNALFHVDSSFNPRRASYSLLRAYELPPPGHGGNTDFADSRTAFDELPAPLKEELLEKDYAAAHCMAHSRKRGAPVFFADIDVESQPMHLHKMVQKHEASGRMNLYIAAHAHHIEGLPREKSDELLQRLMEHATQEKYRISVPWENVGDMIIWDNTCVMHRAGGGTFAGKYRRDLRRTTVHDASSTAWGLNDPTGAKRPGFSLGSTNQEPQPVAT</sequence>
<keyword evidence="4" id="KW-0560">Oxidoreductase</keyword>
<dbReference type="GO" id="GO:0046872">
    <property type="term" value="F:metal ion binding"/>
    <property type="evidence" value="ECO:0007669"/>
    <property type="project" value="UniProtKB-KW"/>
</dbReference>